<organism evidence="1 2">
    <name type="scientific">Okeania hirsuta</name>
    <dbReference type="NCBI Taxonomy" id="1458930"/>
    <lineage>
        <taxon>Bacteria</taxon>
        <taxon>Bacillati</taxon>
        <taxon>Cyanobacteriota</taxon>
        <taxon>Cyanophyceae</taxon>
        <taxon>Oscillatoriophycideae</taxon>
        <taxon>Oscillatoriales</taxon>
        <taxon>Microcoleaceae</taxon>
        <taxon>Okeania</taxon>
    </lineage>
</organism>
<dbReference type="OrthoDB" id="9767116at2"/>
<protein>
    <submittedName>
        <fullName evidence="1">Uncharacterized protein</fullName>
    </submittedName>
</protein>
<dbReference type="EMBL" id="RCBY01000396">
    <property type="protein sequence ID" value="RQH21149.1"/>
    <property type="molecule type" value="Genomic_DNA"/>
</dbReference>
<reference evidence="1 2" key="1">
    <citation type="journal article" date="2018" name="ACS Chem. Biol.">
        <title>Ketoreductase domain dysfunction expands chemodiversity: malyngamide biosynthesis in the cyanobacterium Okeania hirsuta.</title>
        <authorList>
            <person name="Moss N.A."/>
            <person name="Leao T."/>
            <person name="Rankin M."/>
            <person name="McCullough T.M."/>
            <person name="Qu P."/>
            <person name="Korobeynikov A."/>
            <person name="Smith J.L."/>
            <person name="Gerwick L."/>
            <person name="Gerwick W.H."/>
        </authorList>
    </citation>
    <scope>NUCLEOTIDE SEQUENCE [LARGE SCALE GENOMIC DNA]</scope>
    <source>
        <strain evidence="1 2">PAB10Feb10-1</strain>
    </source>
</reference>
<dbReference type="Proteomes" id="UP000269154">
    <property type="component" value="Unassembled WGS sequence"/>
</dbReference>
<comment type="caution">
    <text evidence="1">The sequence shown here is derived from an EMBL/GenBank/DDBJ whole genome shotgun (WGS) entry which is preliminary data.</text>
</comment>
<accession>A0A3N6P3V2</accession>
<dbReference type="AlphaFoldDB" id="A0A3N6P3V2"/>
<evidence type="ECO:0000313" key="2">
    <source>
        <dbReference type="Proteomes" id="UP000269154"/>
    </source>
</evidence>
<dbReference type="RefSeq" id="WP_134239649.1">
    <property type="nucleotide sequence ID" value="NZ_CAWOLW010000330.1"/>
</dbReference>
<gene>
    <name evidence="1" type="ORF">D5R40_31600</name>
</gene>
<sequence length="145" mass="16118">MAEASFTYSSRQTSLSWKAYAHGLWIKKEESGVGCLLKHELSNPSLLTSRSSILRVEGDEVDLIGKSSNYYPDSLQIKTRFLASDSLLSQQESWLSTGKVEFTNIHAGMAGDTLAITYSLSTMNDSYEDGERRKIPVLKKGTEET</sequence>
<proteinExistence type="predicted"/>
<keyword evidence="2" id="KW-1185">Reference proteome</keyword>
<name>A0A3N6P3V2_9CYAN</name>
<feature type="non-terminal residue" evidence="1">
    <location>
        <position position="145"/>
    </location>
</feature>
<evidence type="ECO:0000313" key="1">
    <source>
        <dbReference type="EMBL" id="RQH21149.1"/>
    </source>
</evidence>